<accession>A0ACB5TE85</accession>
<evidence type="ECO:0000313" key="1">
    <source>
        <dbReference type="EMBL" id="GME86659.1"/>
    </source>
</evidence>
<gene>
    <name evidence="1" type="ORF">Amon02_000805200</name>
</gene>
<dbReference type="Proteomes" id="UP001165064">
    <property type="component" value="Unassembled WGS sequence"/>
</dbReference>
<name>A0ACB5TE85_AMBMO</name>
<evidence type="ECO:0000313" key="2">
    <source>
        <dbReference type="Proteomes" id="UP001165064"/>
    </source>
</evidence>
<dbReference type="EMBL" id="BSXS01006952">
    <property type="protein sequence ID" value="GME86659.1"/>
    <property type="molecule type" value="Genomic_DNA"/>
</dbReference>
<sequence>MFSESCETLVELAYKNPNFIENELESNTEGTNGLKINMAEVAKNRSRYTNLLRFSIGCEDFGDIIRDIDQALTSVLKEEKQKQRLQQQHGIIPPQLVAQPLQAQQQQPQQLHLQQQQQVQQSPQAQAQAQQAR</sequence>
<comment type="caution">
    <text evidence="1">The sequence shown here is derived from an EMBL/GenBank/DDBJ whole genome shotgun (WGS) entry which is preliminary data.</text>
</comment>
<organism evidence="1 2">
    <name type="scientific">Ambrosiozyma monospora</name>
    <name type="common">Yeast</name>
    <name type="synonym">Endomycopsis monosporus</name>
    <dbReference type="NCBI Taxonomy" id="43982"/>
    <lineage>
        <taxon>Eukaryota</taxon>
        <taxon>Fungi</taxon>
        <taxon>Dikarya</taxon>
        <taxon>Ascomycota</taxon>
        <taxon>Saccharomycotina</taxon>
        <taxon>Pichiomycetes</taxon>
        <taxon>Pichiales</taxon>
        <taxon>Pichiaceae</taxon>
        <taxon>Ambrosiozyma</taxon>
    </lineage>
</organism>
<keyword evidence="2" id="KW-1185">Reference proteome</keyword>
<reference evidence="1" key="1">
    <citation type="submission" date="2023-04" db="EMBL/GenBank/DDBJ databases">
        <title>Ambrosiozyma monospora NBRC 10751.</title>
        <authorList>
            <person name="Ichikawa N."/>
            <person name="Sato H."/>
            <person name="Tonouchi N."/>
        </authorList>
    </citation>
    <scope>NUCLEOTIDE SEQUENCE</scope>
    <source>
        <strain evidence="1">NBRC 10751</strain>
    </source>
</reference>
<proteinExistence type="predicted"/>
<protein>
    <submittedName>
        <fullName evidence="1">Unnamed protein product</fullName>
    </submittedName>
</protein>